<keyword evidence="3" id="KW-1185">Reference proteome</keyword>
<reference evidence="3" key="1">
    <citation type="submission" date="2019-08" db="EMBL/GenBank/DDBJ databases">
        <title>Limnoglobus roseus gen. nov., sp. nov., a novel freshwater planctomycete with a giant genome from the family Gemmataceae.</title>
        <authorList>
            <person name="Kulichevskaya I.S."/>
            <person name="Naumoff D.G."/>
            <person name="Miroshnikov K."/>
            <person name="Ivanova A."/>
            <person name="Philippov D.A."/>
            <person name="Hakobyan A."/>
            <person name="Rijpstra I.C."/>
            <person name="Sinninghe Damste J.S."/>
            <person name="Liesack W."/>
            <person name="Dedysh S.N."/>
        </authorList>
    </citation>
    <scope>NUCLEOTIDE SEQUENCE [LARGE SCALE GENOMIC DNA]</scope>
    <source>
        <strain evidence="3">PX52</strain>
    </source>
</reference>
<dbReference type="Proteomes" id="UP000324974">
    <property type="component" value="Chromosome"/>
</dbReference>
<dbReference type="Pfam" id="PF20208">
    <property type="entry name" value="ARPP-1"/>
    <property type="match status" value="1"/>
</dbReference>
<evidence type="ECO:0000259" key="1">
    <source>
        <dbReference type="Pfam" id="PF20208"/>
    </source>
</evidence>
<accession>A0A5C1AD13</accession>
<organism evidence="2 3">
    <name type="scientific">Limnoglobus roseus</name>
    <dbReference type="NCBI Taxonomy" id="2598579"/>
    <lineage>
        <taxon>Bacteria</taxon>
        <taxon>Pseudomonadati</taxon>
        <taxon>Planctomycetota</taxon>
        <taxon>Planctomycetia</taxon>
        <taxon>Gemmatales</taxon>
        <taxon>Gemmataceae</taxon>
        <taxon>Limnoglobus</taxon>
    </lineage>
</organism>
<dbReference type="RefSeq" id="WP_149110457.1">
    <property type="nucleotide sequence ID" value="NZ_CP042425.1"/>
</dbReference>
<dbReference type="AlphaFoldDB" id="A0A5C1AD13"/>
<evidence type="ECO:0000313" key="2">
    <source>
        <dbReference type="EMBL" id="QEL15662.1"/>
    </source>
</evidence>
<name>A0A5C1AD13_9BACT</name>
<proteinExistence type="predicted"/>
<sequence>MSAKASLLVLLTGLAALWSFSGSPKRTAAEPPVTLSTGHAHDNLTVFILRGSDVLDSKRILTLQEALEKGLAVVHETSNVNMLQVENLSADHELFLQSGDIVKGGKQDRLISQDLLIQANSGKVPCPANCCEHSRWQGRGKEASGKFETSNDFAVGNEIRIANVAQQQGAVWANVAKCQEDLSRNLGKSVTANPSPTSLQLALEDKDLRAKLAAYERDLGGLANAYHDAVGVVIAVNGQVIASDVYGSRLLFQKAWPKLLKSAAADAVAQMPKDGKAAVATREEAEKFLVAKVDGETSRSYGGVSSANIAFEPVDRPTRAGQFMVGGAINAPPAQASSQQPIQFSGRSVATRTLSNAAAGSNQGGTADVIGEVQQLADNVNPTRLDPALVNRLFETQNEAGMRNEHRSGGLVSASPQPSVVSFESRAGAQGNALIHRGQLKK</sequence>
<feature type="domain" description="ARG and Rhodanese-Phosphatase-superfamily-associated" evidence="1">
    <location>
        <begin position="34"/>
        <end position="299"/>
    </location>
</feature>
<dbReference type="EMBL" id="CP042425">
    <property type="protein sequence ID" value="QEL15662.1"/>
    <property type="molecule type" value="Genomic_DNA"/>
</dbReference>
<gene>
    <name evidence="2" type="ORF">PX52LOC_02597</name>
</gene>
<dbReference type="InterPro" id="IPR046699">
    <property type="entry name" value="ARPP-1"/>
</dbReference>
<protein>
    <recommendedName>
        <fullName evidence="1">ARG and Rhodanese-Phosphatase-superfamily-associated domain-containing protein</fullName>
    </recommendedName>
</protein>
<evidence type="ECO:0000313" key="3">
    <source>
        <dbReference type="Proteomes" id="UP000324974"/>
    </source>
</evidence>
<dbReference type="OrthoDB" id="9796904at2"/>
<dbReference type="KEGG" id="lrs:PX52LOC_02597"/>